<feature type="transmembrane region" description="Helical" evidence="1">
    <location>
        <begin position="93"/>
        <end position="113"/>
    </location>
</feature>
<dbReference type="Proteomes" id="UP001218218">
    <property type="component" value="Unassembled WGS sequence"/>
</dbReference>
<feature type="transmembrane region" description="Helical" evidence="1">
    <location>
        <begin position="160"/>
        <end position="186"/>
    </location>
</feature>
<dbReference type="InterPro" id="IPR045339">
    <property type="entry name" value="DUF6534"/>
</dbReference>
<comment type="caution">
    <text evidence="3">The sequence shown here is derived from an EMBL/GenBank/DDBJ whole genome shotgun (WGS) entry which is preliminary data.</text>
</comment>
<feature type="transmembrane region" description="Helical" evidence="1">
    <location>
        <begin position="122"/>
        <end position="148"/>
    </location>
</feature>
<sequence>MSASPPATPPLDGILGAIVIGAVVGTFLFGIGTLQTYHYYRRYSSDSKALKTLVGALWFMELGHSISIWHTLYQIVVTFFGQLPHILNPPHSVSMSVLFAALSTGAVQTFYAFRIRRLSGHWFIPIICFLLTAARFSFNVLMLITFWTSSSGFELMKTRLHWAMISVSSLAPSVDILTAGSLCFYLWKIRSRGGHIGQTRTMLDTLILWSVETTTITSAAGILQLILFLSRPDLAWMALFLIQPKLFSNSILAHLNGRQRFRKAPTVHNLMGSGNYDPRVATQDVGVVFRMETISESGRDIQANSVEKTGHISQLV</sequence>
<evidence type="ECO:0000256" key="1">
    <source>
        <dbReference type="SAM" id="Phobius"/>
    </source>
</evidence>
<accession>A0AAD7AGR6</accession>
<evidence type="ECO:0000313" key="3">
    <source>
        <dbReference type="EMBL" id="KAJ7358308.1"/>
    </source>
</evidence>
<keyword evidence="1" id="KW-0472">Membrane</keyword>
<keyword evidence="1" id="KW-1133">Transmembrane helix</keyword>
<keyword evidence="4" id="KW-1185">Reference proteome</keyword>
<proteinExistence type="predicted"/>
<evidence type="ECO:0000259" key="2">
    <source>
        <dbReference type="Pfam" id="PF20152"/>
    </source>
</evidence>
<name>A0AAD7AGR6_9AGAR</name>
<dbReference type="PANTHER" id="PTHR40465">
    <property type="entry name" value="CHROMOSOME 1, WHOLE GENOME SHOTGUN SEQUENCE"/>
    <property type="match status" value="1"/>
</dbReference>
<feature type="transmembrane region" description="Helical" evidence="1">
    <location>
        <begin position="14"/>
        <end position="40"/>
    </location>
</feature>
<feature type="transmembrane region" description="Helical" evidence="1">
    <location>
        <begin position="52"/>
        <end position="73"/>
    </location>
</feature>
<organism evidence="3 4">
    <name type="scientific">Mycena albidolilacea</name>
    <dbReference type="NCBI Taxonomy" id="1033008"/>
    <lineage>
        <taxon>Eukaryota</taxon>
        <taxon>Fungi</taxon>
        <taxon>Dikarya</taxon>
        <taxon>Basidiomycota</taxon>
        <taxon>Agaricomycotina</taxon>
        <taxon>Agaricomycetes</taxon>
        <taxon>Agaricomycetidae</taxon>
        <taxon>Agaricales</taxon>
        <taxon>Marasmiineae</taxon>
        <taxon>Mycenaceae</taxon>
        <taxon>Mycena</taxon>
    </lineage>
</organism>
<dbReference type="Pfam" id="PF20152">
    <property type="entry name" value="DUF6534"/>
    <property type="match status" value="1"/>
</dbReference>
<dbReference type="PANTHER" id="PTHR40465:SF1">
    <property type="entry name" value="DUF6534 DOMAIN-CONTAINING PROTEIN"/>
    <property type="match status" value="1"/>
</dbReference>
<keyword evidence="1" id="KW-0812">Transmembrane</keyword>
<reference evidence="3" key="1">
    <citation type="submission" date="2023-03" db="EMBL/GenBank/DDBJ databases">
        <title>Massive genome expansion in bonnet fungi (Mycena s.s.) driven by repeated elements and novel gene families across ecological guilds.</title>
        <authorList>
            <consortium name="Lawrence Berkeley National Laboratory"/>
            <person name="Harder C.B."/>
            <person name="Miyauchi S."/>
            <person name="Viragh M."/>
            <person name="Kuo A."/>
            <person name="Thoen E."/>
            <person name="Andreopoulos B."/>
            <person name="Lu D."/>
            <person name="Skrede I."/>
            <person name="Drula E."/>
            <person name="Henrissat B."/>
            <person name="Morin E."/>
            <person name="Kohler A."/>
            <person name="Barry K."/>
            <person name="LaButti K."/>
            <person name="Morin E."/>
            <person name="Salamov A."/>
            <person name="Lipzen A."/>
            <person name="Mereny Z."/>
            <person name="Hegedus B."/>
            <person name="Baldrian P."/>
            <person name="Stursova M."/>
            <person name="Weitz H."/>
            <person name="Taylor A."/>
            <person name="Grigoriev I.V."/>
            <person name="Nagy L.G."/>
            <person name="Martin F."/>
            <person name="Kauserud H."/>
        </authorList>
    </citation>
    <scope>NUCLEOTIDE SEQUENCE</scope>
    <source>
        <strain evidence="3">CBHHK002</strain>
    </source>
</reference>
<protein>
    <recommendedName>
        <fullName evidence="2">DUF6534 domain-containing protein</fullName>
    </recommendedName>
</protein>
<evidence type="ECO:0000313" key="4">
    <source>
        <dbReference type="Proteomes" id="UP001218218"/>
    </source>
</evidence>
<feature type="domain" description="DUF6534" evidence="2">
    <location>
        <begin position="174"/>
        <end position="260"/>
    </location>
</feature>
<gene>
    <name evidence="3" type="ORF">DFH08DRAFT_1075450</name>
</gene>
<dbReference type="EMBL" id="JARIHO010000007">
    <property type="protein sequence ID" value="KAJ7358308.1"/>
    <property type="molecule type" value="Genomic_DNA"/>
</dbReference>
<dbReference type="AlphaFoldDB" id="A0AAD7AGR6"/>
<feature type="transmembrane region" description="Helical" evidence="1">
    <location>
        <begin position="206"/>
        <end position="228"/>
    </location>
</feature>